<dbReference type="EnsemblPlants" id="EMT14970">
    <property type="protein sequence ID" value="EMT14970"/>
    <property type="gene ID" value="F775_22658"/>
</dbReference>
<comment type="similarity">
    <text evidence="2 10">Belongs to the SWEET sugar transporter family.</text>
</comment>
<keyword evidence="5 10" id="KW-0762">Sugar transport</keyword>
<proteinExistence type="inferred from homology"/>
<keyword evidence="8 10" id="KW-1133">Transmembrane helix</keyword>
<evidence type="ECO:0000256" key="4">
    <source>
        <dbReference type="ARBA" id="ARBA00022475"/>
    </source>
</evidence>
<evidence type="ECO:0000256" key="8">
    <source>
        <dbReference type="ARBA" id="ARBA00022989"/>
    </source>
</evidence>
<name>N1R345_AEGTA</name>
<organism evidence="11">
    <name type="scientific">Aegilops tauschii</name>
    <name type="common">Tausch's goatgrass</name>
    <name type="synonym">Aegilops squarrosa</name>
    <dbReference type="NCBI Taxonomy" id="37682"/>
    <lineage>
        <taxon>Eukaryota</taxon>
        <taxon>Viridiplantae</taxon>
        <taxon>Streptophyta</taxon>
        <taxon>Embryophyta</taxon>
        <taxon>Tracheophyta</taxon>
        <taxon>Spermatophyta</taxon>
        <taxon>Magnoliopsida</taxon>
        <taxon>Liliopsida</taxon>
        <taxon>Poales</taxon>
        <taxon>Poaceae</taxon>
        <taxon>BOP clade</taxon>
        <taxon>Pooideae</taxon>
        <taxon>Triticodae</taxon>
        <taxon>Triticeae</taxon>
        <taxon>Triticinae</taxon>
        <taxon>Aegilops</taxon>
    </lineage>
</organism>
<dbReference type="Gene3D" id="1.20.1280.290">
    <property type="match status" value="1"/>
</dbReference>
<evidence type="ECO:0000256" key="7">
    <source>
        <dbReference type="ARBA" id="ARBA00022737"/>
    </source>
</evidence>
<dbReference type="PANTHER" id="PTHR10791">
    <property type="entry name" value="RAG1-ACTIVATING PROTEIN 1"/>
    <property type="match status" value="1"/>
</dbReference>
<evidence type="ECO:0000256" key="10">
    <source>
        <dbReference type="RuleBase" id="RU910715"/>
    </source>
</evidence>
<dbReference type="PANTHER" id="PTHR10791:SF130">
    <property type="entry name" value="BIDIRECTIONAL SUGAR TRANSPORTER SWEET6-RELATED"/>
    <property type="match status" value="1"/>
</dbReference>
<keyword evidence="6 10" id="KW-0812">Transmembrane</keyword>
<dbReference type="GO" id="GO:0005886">
    <property type="term" value="C:plasma membrane"/>
    <property type="evidence" value="ECO:0007669"/>
    <property type="project" value="UniProtKB-SubCell"/>
</dbReference>
<comment type="caution">
    <text evidence="10">Lacks conserved residue(s) required for the propagation of feature annotation.</text>
</comment>
<accession>N1R345</accession>
<dbReference type="AlphaFoldDB" id="N1R345"/>
<feature type="transmembrane region" description="Helical" evidence="10">
    <location>
        <begin position="178"/>
        <end position="203"/>
    </location>
</feature>
<sequence length="234" mass="26426">MACYYVIGKTVWYTFVNPILKEGSIGDRMVYAHLFAFFNSVMWSLYASTDLPNKLLLFIISGMGIIAHFFYINFYIKFAKGKKRMEALVLLFTVSMVSVIMIVIVLSMVLTHRWSSTFVNVIASTSGASTHIVPIYDLVMVIMSKKINNMNPMIMALVSLFSASSWTAYGFISVPMNLYIVVPNFMGILSATMQIVVYSYLIYNMTCIHSVQTDDVIDYSYEMGKLFVSSPPPV</sequence>
<evidence type="ECO:0000256" key="1">
    <source>
        <dbReference type="ARBA" id="ARBA00004651"/>
    </source>
</evidence>
<feature type="transmembrane region" description="Helical" evidence="10">
    <location>
        <begin position="121"/>
        <end position="142"/>
    </location>
</feature>
<dbReference type="InterPro" id="IPR047664">
    <property type="entry name" value="SWEET"/>
</dbReference>
<protein>
    <recommendedName>
        <fullName evidence="10">Bidirectional sugar transporter SWEET</fullName>
    </recommendedName>
</protein>
<reference evidence="11" key="1">
    <citation type="submission" date="2015-06" db="UniProtKB">
        <authorList>
            <consortium name="EnsemblPlants"/>
        </authorList>
    </citation>
    <scope>IDENTIFICATION</scope>
</reference>
<feature type="transmembrane region" description="Helical" evidence="10">
    <location>
        <begin position="30"/>
        <end position="49"/>
    </location>
</feature>
<comment type="function">
    <text evidence="10">Mediates both low-affinity uptake and efflux of sugar across the membrane.</text>
</comment>
<evidence type="ECO:0000256" key="5">
    <source>
        <dbReference type="ARBA" id="ARBA00022597"/>
    </source>
</evidence>
<keyword evidence="9 10" id="KW-0472">Membrane</keyword>
<dbReference type="Pfam" id="PF03083">
    <property type="entry name" value="MtN3_slv"/>
    <property type="match status" value="1"/>
</dbReference>
<keyword evidence="4" id="KW-1003">Cell membrane</keyword>
<comment type="subcellular location">
    <subcellularLocation>
        <location evidence="1">Cell membrane</location>
        <topology evidence="1">Multi-pass membrane protein</topology>
    </subcellularLocation>
</comment>
<dbReference type="GO" id="GO:0051119">
    <property type="term" value="F:sugar transmembrane transporter activity"/>
    <property type="evidence" value="ECO:0007669"/>
    <property type="project" value="InterPro"/>
</dbReference>
<evidence type="ECO:0000256" key="9">
    <source>
        <dbReference type="ARBA" id="ARBA00023136"/>
    </source>
</evidence>
<feature type="transmembrane region" description="Helical" evidence="10">
    <location>
        <begin position="55"/>
        <end position="76"/>
    </location>
</feature>
<keyword evidence="3 10" id="KW-0813">Transport</keyword>
<evidence type="ECO:0000256" key="2">
    <source>
        <dbReference type="ARBA" id="ARBA00007809"/>
    </source>
</evidence>
<feature type="transmembrane region" description="Helical" evidence="10">
    <location>
        <begin position="154"/>
        <end position="172"/>
    </location>
</feature>
<feature type="transmembrane region" description="Helical" evidence="10">
    <location>
        <begin position="88"/>
        <end position="109"/>
    </location>
</feature>
<evidence type="ECO:0000313" key="11">
    <source>
        <dbReference type="EnsemblPlants" id="EMT14970"/>
    </source>
</evidence>
<dbReference type="InterPro" id="IPR004316">
    <property type="entry name" value="SWEET_rpt"/>
</dbReference>
<evidence type="ECO:0000256" key="6">
    <source>
        <dbReference type="ARBA" id="ARBA00022692"/>
    </source>
</evidence>
<evidence type="ECO:0000256" key="3">
    <source>
        <dbReference type="ARBA" id="ARBA00022448"/>
    </source>
</evidence>
<keyword evidence="7" id="KW-0677">Repeat</keyword>